<feature type="compositionally biased region" description="Basic and acidic residues" evidence="1">
    <location>
        <begin position="20"/>
        <end position="31"/>
    </location>
</feature>
<sequence length="74" mass="8739">MVVPRVRVSKVPAPTFQPERPARKDSIKDSGHLQIPKWRSKEAKEEKRKAEEAEKKRQADVQKEKRPPPWKKRT</sequence>
<dbReference type="Proteomes" id="UP001266305">
    <property type="component" value="Unassembled WGS sequence"/>
</dbReference>
<accession>A0ABQ9TBM5</accession>
<evidence type="ECO:0000313" key="2">
    <source>
        <dbReference type="EMBL" id="KAK2082152.1"/>
    </source>
</evidence>
<keyword evidence="3" id="KW-1185">Reference proteome</keyword>
<protein>
    <submittedName>
        <fullName evidence="2">Ankyrin repeat domain-containing protein 33B</fullName>
    </submittedName>
</protein>
<comment type="caution">
    <text evidence="2">The sequence shown here is derived from an EMBL/GenBank/DDBJ whole genome shotgun (WGS) entry which is preliminary data.</text>
</comment>
<evidence type="ECO:0000256" key="1">
    <source>
        <dbReference type="SAM" id="MobiDB-lite"/>
    </source>
</evidence>
<dbReference type="EMBL" id="JASSZA010000043">
    <property type="protein sequence ID" value="KAK2082152.1"/>
    <property type="molecule type" value="Genomic_DNA"/>
</dbReference>
<proteinExistence type="predicted"/>
<feature type="region of interest" description="Disordered" evidence="1">
    <location>
        <begin position="1"/>
        <end position="74"/>
    </location>
</feature>
<name>A0ABQ9TBM5_SAGOE</name>
<feature type="compositionally biased region" description="Basic and acidic residues" evidence="1">
    <location>
        <begin position="39"/>
        <end position="67"/>
    </location>
</feature>
<gene>
    <name evidence="2" type="primary">ANKRD33B</name>
    <name evidence="2" type="ORF">P7K49_039377</name>
</gene>
<organism evidence="2 3">
    <name type="scientific">Saguinus oedipus</name>
    <name type="common">Cotton-top tamarin</name>
    <name type="synonym">Oedipomidas oedipus</name>
    <dbReference type="NCBI Taxonomy" id="9490"/>
    <lineage>
        <taxon>Eukaryota</taxon>
        <taxon>Metazoa</taxon>
        <taxon>Chordata</taxon>
        <taxon>Craniata</taxon>
        <taxon>Vertebrata</taxon>
        <taxon>Euteleostomi</taxon>
        <taxon>Mammalia</taxon>
        <taxon>Eutheria</taxon>
        <taxon>Euarchontoglires</taxon>
        <taxon>Primates</taxon>
        <taxon>Haplorrhini</taxon>
        <taxon>Platyrrhini</taxon>
        <taxon>Cebidae</taxon>
        <taxon>Callitrichinae</taxon>
        <taxon>Saguinus</taxon>
    </lineage>
</organism>
<evidence type="ECO:0000313" key="3">
    <source>
        <dbReference type="Proteomes" id="UP001266305"/>
    </source>
</evidence>
<reference evidence="2 3" key="1">
    <citation type="submission" date="2023-05" db="EMBL/GenBank/DDBJ databases">
        <title>B98-5 Cell Line De Novo Hybrid Assembly: An Optical Mapping Approach.</title>
        <authorList>
            <person name="Kananen K."/>
            <person name="Auerbach J.A."/>
            <person name="Kautto E."/>
            <person name="Blachly J.S."/>
        </authorList>
    </citation>
    <scope>NUCLEOTIDE SEQUENCE [LARGE SCALE GENOMIC DNA]</scope>
    <source>
        <strain evidence="2">B95-8</strain>
        <tissue evidence="2">Cell line</tissue>
    </source>
</reference>